<feature type="transmembrane region" description="Helical" evidence="1">
    <location>
        <begin position="43"/>
        <end position="61"/>
    </location>
</feature>
<evidence type="ECO:0000256" key="1">
    <source>
        <dbReference type="SAM" id="Phobius"/>
    </source>
</evidence>
<dbReference type="EMBL" id="JBHUFL010000011">
    <property type="protein sequence ID" value="MFD1836707.1"/>
    <property type="molecule type" value="Genomic_DNA"/>
</dbReference>
<gene>
    <name evidence="2" type="ORF">ACFSDA_16735</name>
</gene>
<organism evidence="2 3">
    <name type="scientific">Brachybacterium rhamnosum</name>
    <dbReference type="NCBI Taxonomy" id="173361"/>
    <lineage>
        <taxon>Bacteria</taxon>
        <taxon>Bacillati</taxon>
        <taxon>Actinomycetota</taxon>
        <taxon>Actinomycetes</taxon>
        <taxon>Micrococcales</taxon>
        <taxon>Dermabacteraceae</taxon>
        <taxon>Brachybacterium</taxon>
    </lineage>
</organism>
<evidence type="ECO:0000313" key="2">
    <source>
        <dbReference type="EMBL" id="MFD1836707.1"/>
    </source>
</evidence>
<comment type="caution">
    <text evidence="2">The sequence shown here is derived from an EMBL/GenBank/DDBJ whole genome shotgun (WGS) entry which is preliminary data.</text>
</comment>
<dbReference type="InterPro" id="IPR006311">
    <property type="entry name" value="TAT_signal"/>
</dbReference>
<reference evidence="3" key="1">
    <citation type="journal article" date="2019" name="Int. J. Syst. Evol. Microbiol.">
        <title>The Global Catalogue of Microorganisms (GCM) 10K type strain sequencing project: providing services to taxonomists for standard genome sequencing and annotation.</title>
        <authorList>
            <consortium name="The Broad Institute Genomics Platform"/>
            <consortium name="The Broad Institute Genome Sequencing Center for Infectious Disease"/>
            <person name="Wu L."/>
            <person name="Ma J."/>
        </authorList>
    </citation>
    <scope>NUCLEOTIDE SEQUENCE [LARGE SCALE GENOMIC DNA]</scope>
    <source>
        <strain evidence="3">JCM 11650</strain>
    </source>
</reference>
<keyword evidence="1" id="KW-1133">Transmembrane helix</keyword>
<proteinExistence type="predicted"/>
<sequence>MSTLSSLWHSPRRRLLGSALIGAVAAVLTGLLAGPALAAMTGVTVAEVVFLVSSLAAVLPMDAERTRANARREDLRPVADEALVAALCVLAVITMVTLHLGAGGAAVSTIGSVITLVGVFGAWACIQQTYALHYAYRYYLEESGIDFHQDVDQEGADAPTFGDFLYFSYAIGMTYGVTDNDVSDRAIRMIAWRHAVISFAFGTILLAAAVNLVAGFFSPAG</sequence>
<dbReference type="Proteomes" id="UP001597280">
    <property type="component" value="Unassembled WGS sequence"/>
</dbReference>
<protein>
    <submittedName>
        <fullName evidence="2">DUF1345 domain-containing protein</fullName>
    </submittedName>
</protein>
<feature type="transmembrane region" description="Helical" evidence="1">
    <location>
        <begin position="82"/>
        <end position="100"/>
    </location>
</feature>
<keyword evidence="3" id="KW-1185">Reference proteome</keyword>
<dbReference type="InterPro" id="IPR009781">
    <property type="entry name" value="DUF1345"/>
</dbReference>
<accession>A0ABW4Q2V5</accession>
<keyword evidence="1" id="KW-0472">Membrane</keyword>
<dbReference type="PROSITE" id="PS51318">
    <property type="entry name" value="TAT"/>
    <property type="match status" value="1"/>
</dbReference>
<feature type="transmembrane region" description="Helical" evidence="1">
    <location>
        <begin position="195"/>
        <end position="217"/>
    </location>
</feature>
<dbReference type="RefSeq" id="WP_168198127.1">
    <property type="nucleotide sequence ID" value="NZ_BAAAIS010000006.1"/>
</dbReference>
<dbReference type="Pfam" id="PF07077">
    <property type="entry name" value="DUF1345"/>
    <property type="match status" value="1"/>
</dbReference>
<evidence type="ECO:0000313" key="3">
    <source>
        <dbReference type="Proteomes" id="UP001597280"/>
    </source>
</evidence>
<name>A0ABW4Q2V5_9MICO</name>
<keyword evidence="1" id="KW-0812">Transmembrane</keyword>
<feature type="transmembrane region" description="Helical" evidence="1">
    <location>
        <begin position="106"/>
        <end position="126"/>
    </location>
</feature>